<dbReference type="RefSeq" id="WP_345428386.1">
    <property type="nucleotide sequence ID" value="NZ_BAABHK010000001.1"/>
</dbReference>
<dbReference type="EMBL" id="BAABHK010000001">
    <property type="protein sequence ID" value="GAA4619979.1"/>
    <property type="molecule type" value="Genomic_DNA"/>
</dbReference>
<accession>A0ABP8U2B9</accession>
<dbReference type="Pfam" id="PF02481">
    <property type="entry name" value="DNA_processg_A"/>
    <property type="match status" value="1"/>
</dbReference>
<gene>
    <name evidence="2" type="ORF">GCM10023196_002170</name>
</gene>
<sequence length="154" mass="16799">MPAAITITGTRATGHRPLGEYNAVFAEYLAPFADQAAHFYLGGAIGIDSLALLWLVSEARSKITVAVPGTAADQPPEARQAIATAQDKGRLSELIELRHPGHPSAEAYHHRNRWMVDRSEFVIAFPHGVDQTRGTWYTANYAAEQGKPRLIVPV</sequence>
<dbReference type="SUPFAM" id="SSF102405">
    <property type="entry name" value="MCP/YpsA-like"/>
    <property type="match status" value="1"/>
</dbReference>
<dbReference type="Gene3D" id="3.40.50.450">
    <property type="match status" value="1"/>
</dbReference>
<name>A0ABP8U2B9_9ACTN</name>
<evidence type="ECO:0000259" key="1">
    <source>
        <dbReference type="Pfam" id="PF02481"/>
    </source>
</evidence>
<evidence type="ECO:0000313" key="3">
    <source>
        <dbReference type="Proteomes" id="UP001501442"/>
    </source>
</evidence>
<reference evidence="3" key="1">
    <citation type="journal article" date="2019" name="Int. J. Syst. Evol. Microbiol.">
        <title>The Global Catalogue of Microorganisms (GCM) 10K type strain sequencing project: providing services to taxonomists for standard genome sequencing and annotation.</title>
        <authorList>
            <consortium name="The Broad Institute Genomics Platform"/>
            <consortium name="The Broad Institute Genome Sequencing Center for Infectious Disease"/>
            <person name="Wu L."/>
            <person name="Ma J."/>
        </authorList>
    </citation>
    <scope>NUCLEOTIDE SEQUENCE [LARGE SCALE GENOMIC DNA]</scope>
    <source>
        <strain evidence="3">JCM 17939</strain>
    </source>
</reference>
<organism evidence="2 3">
    <name type="scientific">Actinoallomurus vinaceus</name>
    <dbReference type="NCBI Taxonomy" id="1080074"/>
    <lineage>
        <taxon>Bacteria</taxon>
        <taxon>Bacillati</taxon>
        <taxon>Actinomycetota</taxon>
        <taxon>Actinomycetes</taxon>
        <taxon>Streptosporangiales</taxon>
        <taxon>Thermomonosporaceae</taxon>
        <taxon>Actinoallomurus</taxon>
    </lineage>
</organism>
<feature type="domain" description="Smf/DprA SLOG" evidence="1">
    <location>
        <begin position="5"/>
        <end position="153"/>
    </location>
</feature>
<comment type="caution">
    <text evidence="2">The sequence shown here is derived from an EMBL/GenBank/DDBJ whole genome shotgun (WGS) entry which is preliminary data.</text>
</comment>
<proteinExistence type="predicted"/>
<keyword evidence="3" id="KW-1185">Reference proteome</keyword>
<protein>
    <recommendedName>
        <fullName evidence="1">Smf/DprA SLOG domain-containing protein</fullName>
    </recommendedName>
</protein>
<dbReference type="Proteomes" id="UP001501442">
    <property type="component" value="Unassembled WGS sequence"/>
</dbReference>
<evidence type="ECO:0000313" key="2">
    <source>
        <dbReference type="EMBL" id="GAA4619979.1"/>
    </source>
</evidence>
<dbReference type="InterPro" id="IPR057666">
    <property type="entry name" value="DrpA_SLOG"/>
</dbReference>